<organism evidence="1 2">
    <name type="scientific">Paraburkholderia susongensis</name>
    <dbReference type="NCBI Taxonomy" id="1515439"/>
    <lineage>
        <taxon>Bacteria</taxon>
        <taxon>Pseudomonadati</taxon>
        <taxon>Pseudomonadota</taxon>
        <taxon>Betaproteobacteria</taxon>
        <taxon>Burkholderiales</taxon>
        <taxon>Burkholderiaceae</taxon>
        <taxon>Paraburkholderia</taxon>
    </lineage>
</organism>
<sequence length="76" mass="8561">MILSPSHNLSSSPTLHVFEQEGGWHWGITIPRPMGSGVKVIDYSERTFVDEAEAQRDGKRALERFADMPALALERH</sequence>
<evidence type="ECO:0000313" key="2">
    <source>
        <dbReference type="Proteomes" id="UP000193228"/>
    </source>
</evidence>
<dbReference type="AlphaFoldDB" id="A0A1X7KY28"/>
<gene>
    <name evidence="1" type="ORF">SAMN06265784_104431</name>
</gene>
<keyword evidence="2" id="KW-1185">Reference proteome</keyword>
<reference evidence="2" key="1">
    <citation type="submission" date="2017-04" db="EMBL/GenBank/DDBJ databases">
        <authorList>
            <person name="Varghese N."/>
            <person name="Submissions S."/>
        </authorList>
    </citation>
    <scope>NUCLEOTIDE SEQUENCE [LARGE SCALE GENOMIC DNA]</scope>
    <source>
        <strain evidence="2">LMG 29540</strain>
    </source>
</reference>
<protein>
    <submittedName>
        <fullName evidence="1">Uncharacterized protein</fullName>
    </submittedName>
</protein>
<dbReference type="RefSeq" id="WP_143808946.1">
    <property type="nucleotide sequence ID" value="NZ_FXAT01000004.1"/>
</dbReference>
<dbReference type="OrthoDB" id="9133281at2"/>
<name>A0A1X7KY28_9BURK</name>
<accession>A0A1X7KY28</accession>
<proteinExistence type="predicted"/>
<dbReference type="Proteomes" id="UP000193228">
    <property type="component" value="Unassembled WGS sequence"/>
</dbReference>
<evidence type="ECO:0000313" key="1">
    <source>
        <dbReference type="EMBL" id="SMG45809.1"/>
    </source>
</evidence>
<dbReference type="EMBL" id="FXAT01000004">
    <property type="protein sequence ID" value="SMG45809.1"/>
    <property type="molecule type" value="Genomic_DNA"/>
</dbReference>